<dbReference type="RefSeq" id="WP_013220568.1">
    <property type="nucleotide sequence ID" value="NC_014315.1"/>
</dbReference>
<keyword evidence="7" id="KW-1185">Reference proteome</keyword>
<evidence type="ECO:0000256" key="2">
    <source>
        <dbReference type="ARBA" id="ARBA00022723"/>
    </source>
</evidence>
<evidence type="ECO:0000313" key="6">
    <source>
        <dbReference type="EMBL" id="ADJ28476.1"/>
    </source>
</evidence>
<dbReference type="eggNOG" id="COG3608">
    <property type="taxonomic scope" value="Bacteria"/>
</dbReference>
<dbReference type="EMBL" id="CP002086">
    <property type="protein sequence ID" value="ADJ28476.1"/>
    <property type="molecule type" value="Genomic_DNA"/>
</dbReference>
<dbReference type="InterPro" id="IPR055438">
    <property type="entry name" value="AstE_AspA_cat"/>
</dbReference>
<dbReference type="Proteomes" id="UP000000393">
    <property type="component" value="Chromosome"/>
</dbReference>
<gene>
    <name evidence="6" type="ordered locus">Nwat_1587</name>
</gene>
<dbReference type="SUPFAM" id="SSF53187">
    <property type="entry name" value="Zn-dependent exopeptidases"/>
    <property type="match status" value="1"/>
</dbReference>
<evidence type="ECO:0000313" key="7">
    <source>
        <dbReference type="Proteomes" id="UP000000393"/>
    </source>
</evidence>
<evidence type="ECO:0000256" key="4">
    <source>
        <dbReference type="ARBA" id="ARBA00022833"/>
    </source>
</evidence>
<dbReference type="GO" id="GO:0016788">
    <property type="term" value="F:hydrolase activity, acting on ester bonds"/>
    <property type="evidence" value="ECO:0007669"/>
    <property type="project" value="InterPro"/>
</dbReference>
<keyword evidence="2" id="KW-0479">Metal-binding</keyword>
<proteinExistence type="predicted"/>
<dbReference type="PANTHER" id="PTHR37326">
    <property type="entry name" value="BLL3975 PROTEIN"/>
    <property type="match status" value="1"/>
</dbReference>
<sequence length="349" mass="38245">MGEAFQIGTHQIAPGKRITLDFTVPQLYTHTAVSMPVQVINGKRSGPKLFISAAIHGDEINGIEIIRRLVGLRILQRLRGTLLAVPVVNVYGFVNQSRYLPDRRDLNRSFPGSKTGSLAARLAHLFMEEIVARCTHGIDLHTAAIHRDNLPQIRTLVDNPETKRLAHAFGSPVILNSDLRDGSLRHAVADFGIPVLVYEAGEALRFNEFAIRAGVSGIISVMRELGMLPPRQRKTPRAEPVVARSSNWVRAPQSGILRSLTALGNHVKKGDTMAMLADPFGEKTEAVIAPFSGIVVGRTNLPLVHEGEALYHLARFGQLKTVAEALEAFQQKYSPDNGMAVHPEEPPII</sequence>
<evidence type="ECO:0000256" key="1">
    <source>
        <dbReference type="ARBA" id="ARBA00001947"/>
    </source>
</evidence>
<dbReference type="CDD" id="cd06251">
    <property type="entry name" value="M14_ASTE_ASPA-like"/>
    <property type="match status" value="1"/>
</dbReference>
<dbReference type="OrthoDB" id="9782876at2"/>
<evidence type="ECO:0000256" key="3">
    <source>
        <dbReference type="ARBA" id="ARBA00022801"/>
    </source>
</evidence>
<reference evidence="6 7" key="1">
    <citation type="submission" date="2010-06" db="EMBL/GenBank/DDBJ databases">
        <title>Complete sequence of chromosome of Nitrosococcus watsoni C-113.</title>
        <authorList>
            <consortium name="US DOE Joint Genome Institute"/>
            <person name="Lucas S."/>
            <person name="Copeland A."/>
            <person name="Lapidus A."/>
            <person name="Cheng J.-F."/>
            <person name="Bruce D."/>
            <person name="Goodwin L."/>
            <person name="Pitluck S."/>
            <person name="Malfatti S.A."/>
            <person name="Chain P.S.G."/>
            <person name="Land M."/>
            <person name="Hauser L."/>
            <person name="Kyrpides N."/>
            <person name="Ivanova N."/>
            <person name="Cambell M.A."/>
            <person name="Heidelberg J.F."/>
            <person name="Klotz M.G."/>
            <person name="Woyke T."/>
        </authorList>
    </citation>
    <scope>NUCLEOTIDE SEQUENCE [LARGE SCALE GENOMIC DNA]</scope>
    <source>
        <strain evidence="6 7">C-113</strain>
    </source>
</reference>
<dbReference type="PIRSF" id="PIRSF039012">
    <property type="entry name" value="ASP"/>
    <property type="match status" value="1"/>
</dbReference>
<dbReference type="PANTHER" id="PTHR37326:SF2">
    <property type="entry name" value="SUCCINYLGLUTAMATE DESUCCINYLASE_ASPARTOACYLASE FAMILY PROTEIN"/>
    <property type="match status" value="1"/>
</dbReference>
<dbReference type="STRING" id="105559.Nwat_1587"/>
<dbReference type="AlphaFoldDB" id="D8K6E9"/>
<dbReference type="InterPro" id="IPR053138">
    <property type="entry name" value="N-alpha-Ac-DABA_deacetylase"/>
</dbReference>
<evidence type="ECO:0000259" key="5">
    <source>
        <dbReference type="Pfam" id="PF24827"/>
    </source>
</evidence>
<dbReference type="Gene3D" id="3.40.630.10">
    <property type="entry name" value="Zn peptidases"/>
    <property type="match status" value="1"/>
</dbReference>
<dbReference type="HOGENOM" id="CLU_035605_0_1_6"/>
<dbReference type="GO" id="GO:0016811">
    <property type="term" value="F:hydrolase activity, acting on carbon-nitrogen (but not peptide) bonds, in linear amides"/>
    <property type="evidence" value="ECO:0007669"/>
    <property type="project" value="InterPro"/>
</dbReference>
<dbReference type="InterPro" id="IPR043795">
    <property type="entry name" value="N-alpha-Ac-DABA-like"/>
</dbReference>
<keyword evidence="3" id="KW-0378">Hydrolase</keyword>
<dbReference type="GO" id="GO:0046872">
    <property type="term" value="F:metal ion binding"/>
    <property type="evidence" value="ECO:0007669"/>
    <property type="project" value="UniProtKB-KW"/>
</dbReference>
<name>D8K6E9_NITWC</name>
<comment type="cofactor">
    <cofactor evidence="1">
        <name>Zn(2+)</name>
        <dbReference type="ChEBI" id="CHEBI:29105"/>
    </cofactor>
</comment>
<dbReference type="Pfam" id="PF24827">
    <property type="entry name" value="AstE_AspA_cat"/>
    <property type="match status" value="1"/>
</dbReference>
<organism evidence="6 7">
    <name type="scientific">Nitrosococcus watsoni (strain C-113)</name>
    <dbReference type="NCBI Taxonomy" id="105559"/>
    <lineage>
        <taxon>Bacteria</taxon>
        <taxon>Pseudomonadati</taxon>
        <taxon>Pseudomonadota</taxon>
        <taxon>Gammaproteobacteria</taxon>
        <taxon>Chromatiales</taxon>
        <taxon>Chromatiaceae</taxon>
        <taxon>Nitrosococcus</taxon>
    </lineage>
</organism>
<accession>D8K6E9</accession>
<protein>
    <submittedName>
        <fullName evidence="6">Succinylglutamate desuccinylase/aspartoacylase</fullName>
    </submittedName>
</protein>
<feature type="domain" description="Succinylglutamate desuccinylase/Aspartoacylase catalytic" evidence="5">
    <location>
        <begin position="46"/>
        <end position="224"/>
    </location>
</feature>
<dbReference type="KEGG" id="nwa:Nwat_1587"/>
<keyword evidence="4" id="KW-0862">Zinc</keyword>